<proteinExistence type="predicted"/>
<dbReference type="AlphaFoldDB" id="A0AAJ0GKA9"/>
<keyword evidence="2" id="KW-1185">Reference proteome</keyword>
<comment type="caution">
    <text evidence="1">The sequence shown here is derived from an EMBL/GenBank/DDBJ whole genome shotgun (WGS) entry which is preliminary data.</text>
</comment>
<reference evidence="1" key="1">
    <citation type="submission" date="2023-04" db="EMBL/GenBank/DDBJ databases">
        <title>Black Yeasts Isolated from many extreme environments.</title>
        <authorList>
            <person name="Coleine C."/>
            <person name="Stajich J.E."/>
            <person name="Selbmann L."/>
        </authorList>
    </citation>
    <scope>NUCLEOTIDE SEQUENCE</scope>
    <source>
        <strain evidence="1">CCFEE 5312</strain>
    </source>
</reference>
<name>A0AAJ0GKA9_9PEZI</name>
<accession>A0AAJ0GKA9</accession>
<evidence type="ECO:0000313" key="1">
    <source>
        <dbReference type="EMBL" id="KAK3059227.1"/>
    </source>
</evidence>
<dbReference type="EMBL" id="JAWDJX010000001">
    <property type="protein sequence ID" value="KAK3059227.1"/>
    <property type="molecule type" value="Genomic_DNA"/>
</dbReference>
<gene>
    <name evidence="1" type="ORF">LTR09_000793</name>
</gene>
<sequence length="78" mass="8530">MGSLDLLMAVATDPKTVPVNSSSGSETAKTIAICDITAKIYTYIELLNTRAWNSDYWTWVIADTYLANMSSKYSNGNA</sequence>
<organism evidence="1 2">
    <name type="scientific">Extremus antarcticus</name>
    <dbReference type="NCBI Taxonomy" id="702011"/>
    <lineage>
        <taxon>Eukaryota</taxon>
        <taxon>Fungi</taxon>
        <taxon>Dikarya</taxon>
        <taxon>Ascomycota</taxon>
        <taxon>Pezizomycotina</taxon>
        <taxon>Dothideomycetes</taxon>
        <taxon>Dothideomycetidae</taxon>
        <taxon>Mycosphaerellales</taxon>
        <taxon>Extremaceae</taxon>
        <taxon>Extremus</taxon>
    </lineage>
</organism>
<evidence type="ECO:0000313" key="2">
    <source>
        <dbReference type="Proteomes" id="UP001271007"/>
    </source>
</evidence>
<dbReference type="Proteomes" id="UP001271007">
    <property type="component" value="Unassembled WGS sequence"/>
</dbReference>
<protein>
    <submittedName>
        <fullName evidence="1">Uncharacterized protein</fullName>
    </submittedName>
</protein>